<evidence type="ECO:0000256" key="1">
    <source>
        <dbReference type="SAM" id="MobiDB-lite"/>
    </source>
</evidence>
<sequence>MVFGLLMGGLMFLLEKPKWFVNSAEDIAQQIAAKKQTRQKKRRQRHGLRMN</sequence>
<reference evidence="2 3" key="1">
    <citation type="submission" date="2023-10" db="EMBL/GenBank/DDBJ databases">
        <title>Genome-Wide Identification Analysis in wild type Solanum Pinnatisectum Reveals Some Genes Defensing Phytophthora Infestans.</title>
        <authorList>
            <person name="Sun C."/>
        </authorList>
    </citation>
    <scope>NUCLEOTIDE SEQUENCE [LARGE SCALE GENOMIC DNA]</scope>
    <source>
        <strain evidence="2">LQN</strain>
        <tissue evidence="2">Leaf</tissue>
    </source>
</reference>
<gene>
    <name evidence="2" type="ORF">R3W88_021036</name>
</gene>
<keyword evidence="3" id="KW-1185">Reference proteome</keyword>
<comment type="caution">
    <text evidence="2">The sequence shown here is derived from an EMBL/GenBank/DDBJ whole genome shotgun (WGS) entry which is preliminary data.</text>
</comment>
<protein>
    <submittedName>
        <fullName evidence="2">Uncharacterized protein</fullName>
    </submittedName>
</protein>
<proteinExistence type="predicted"/>
<accession>A0AAV9LQU4</accession>
<evidence type="ECO:0000313" key="3">
    <source>
        <dbReference type="Proteomes" id="UP001311915"/>
    </source>
</evidence>
<dbReference type="EMBL" id="JAWPEI010000004">
    <property type="protein sequence ID" value="KAK4728048.1"/>
    <property type="molecule type" value="Genomic_DNA"/>
</dbReference>
<dbReference type="Proteomes" id="UP001311915">
    <property type="component" value="Unassembled WGS sequence"/>
</dbReference>
<feature type="compositionally biased region" description="Basic residues" evidence="1">
    <location>
        <begin position="35"/>
        <end position="51"/>
    </location>
</feature>
<name>A0AAV9LQU4_9SOLN</name>
<evidence type="ECO:0000313" key="2">
    <source>
        <dbReference type="EMBL" id="KAK4728048.1"/>
    </source>
</evidence>
<feature type="region of interest" description="Disordered" evidence="1">
    <location>
        <begin position="32"/>
        <end position="51"/>
    </location>
</feature>
<dbReference type="AlphaFoldDB" id="A0AAV9LQU4"/>
<organism evidence="2 3">
    <name type="scientific">Solanum pinnatisectum</name>
    <name type="common">tansyleaf nightshade</name>
    <dbReference type="NCBI Taxonomy" id="50273"/>
    <lineage>
        <taxon>Eukaryota</taxon>
        <taxon>Viridiplantae</taxon>
        <taxon>Streptophyta</taxon>
        <taxon>Embryophyta</taxon>
        <taxon>Tracheophyta</taxon>
        <taxon>Spermatophyta</taxon>
        <taxon>Magnoliopsida</taxon>
        <taxon>eudicotyledons</taxon>
        <taxon>Gunneridae</taxon>
        <taxon>Pentapetalae</taxon>
        <taxon>asterids</taxon>
        <taxon>lamiids</taxon>
        <taxon>Solanales</taxon>
        <taxon>Solanaceae</taxon>
        <taxon>Solanoideae</taxon>
        <taxon>Solaneae</taxon>
        <taxon>Solanum</taxon>
    </lineage>
</organism>